<accession>D2B9M2</accession>
<evidence type="ECO:0000313" key="2">
    <source>
        <dbReference type="EMBL" id="ACZ84028.1"/>
    </source>
</evidence>
<gene>
    <name evidence="2" type="ordered locus">Sros_1028</name>
</gene>
<dbReference type="KEGG" id="sro:Sros_1028"/>
<dbReference type="EMBL" id="CP001814">
    <property type="protein sequence ID" value="ACZ84028.1"/>
    <property type="molecule type" value="Genomic_DNA"/>
</dbReference>
<proteinExistence type="predicted"/>
<protein>
    <recommendedName>
        <fullName evidence="1">SnoaL-like domain-containing protein</fullName>
    </recommendedName>
</protein>
<reference evidence="2 3" key="1">
    <citation type="journal article" date="2010" name="Stand. Genomic Sci.">
        <title>Complete genome sequence of Streptosporangium roseum type strain (NI 9100).</title>
        <authorList>
            <person name="Nolan M."/>
            <person name="Sikorski J."/>
            <person name="Jando M."/>
            <person name="Lucas S."/>
            <person name="Lapidus A."/>
            <person name="Glavina Del Rio T."/>
            <person name="Chen F."/>
            <person name="Tice H."/>
            <person name="Pitluck S."/>
            <person name="Cheng J.F."/>
            <person name="Chertkov O."/>
            <person name="Sims D."/>
            <person name="Meincke L."/>
            <person name="Brettin T."/>
            <person name="Han C."/>
            <person name="Detter J.C."/>
            <person name="Bruce D."/>
            <person name="Goodwin L."/>
            <person name="Land M."/>
            <person name="Hauser L."/>
            <person name="Chang Y.J."/>
            <person name="Jeffries C.D."/>
            <person name="Ivanova N."/>
            <person name="Mavromatis K."/>
            <person name="Mikhailova N."/>
            <person name="Chen A."/>
            <person name="Palaniappan K."/>
            <person name="Chain P."/>
            <person name="Rohde M."/>
            <person name="Goker M."/>
            <person name="Bristow J."/>
            <person name="Eisen J.A."/>
            <person name="Markowitz V."/>
            <person name="Hugenholtz P."/>
            <person name="Kyrpides N.C."/>
            <person name="Klenk H.P."/>
        </authorList>
    </citation>
    <scope>NUCLEOTIDE SEQUENCE [LARGE SCALE GENOMIC DNA]</scope>
    <source>
        <strain evidence="3">ATCC 12428 / DSM 43021 / JCM 3005 / NI 9100</strain>
    </source>
</reference>
<name>D2B9M2_STRRD</name>
<dbReference type="InterPro" id="IPR037401">
    <property type="entry name" value="SnoaL-like"/>
</dbReference>
<dbReference type="HOGENOM" id="CLU_2358555_0_0_11"/>
<dbReference type="eggNOG" id="ENOG5032TBF">
    <property type="taxonomic scope" value="Bacteria"/>
</dbReference>
<dbReference type="SUPFAM" id="SSF54427">
    <property type="entry name" value="NTF2-like"/>
    <property type="match status" value="1"/>
</dbReference>
<dbReference type="Proteomes" id="UP000002029">
    <property type="component" value="Chromosome"/>
</dbReference>
<evidence type="ECO:0000259" key="1">
    <source>
        <dbReference type="Pfam" id="PF13577"/>
    </source>
</evidence>
<dbReference type="AlphaFoldDB" id="D2B9M2"/>
<keyword evidence="3" id="KW-1185">Reference proteome</keyword>
<dbReference type="InterPro" id="IPR032710">
    <property type="entry name" value="NTF2-like_dom_sf"/>
</dbReference>
<dbReference type="STRING" id="479432.Sros_1028"/>
<sequence length="96" mass="10620">MFGRDTIVATILGMFSGRVDTTHQVTDPRIAVDGDTARLTALIEAQHLLTADRSKNALLKNLYDVGLVRDGDRWGMRRVGIDCLWFTGDPTAVFGR</sequence>
<organism evidence="2 3">
    <name type="scientific">Streptosporangium roseum (strain ATCC 12428 / DSM 43021 / JCM 3005 / KCTC 9067 / NCIMB 10171 / NRRL 2505 / NI 9100)</name>
    <dbReference type="NCBI Taxonomy" id="479432"/>
    <lineage>
        <taxon>Bacteria</taxon>
        <taxon>Bacillati</taxon>
        <taxon>Actinomycetota</taxon>
        <taxon>Actinomycetes</taxon>
        <taxon>Streptosporangiales</taxon>
        <taxon>Streptosporangiaceae</taxon>
        <taxon>Streptosporangium</taxon>
    </lineage>
</organism>
<evidence type="ECO:0000313" key="3">
    <source>
        <dbReference type="Proteomes" id="UP000002029"/>
    </source>
</evidence>
<dbReference type="OrthoDB" id="1492465at2"/>
<dbReference type="Gene3D" id="3.10.450.50">
    <property type="match status" value="1"/>
</dbReference>
<dbReference type="Pfam" id="PF13577">
    <property type="entry name" value="SnoaL_4"/>
    <property type="match status" value="1"/>
</dbReference>
<feature type="domain" description="SnoaL-like" evidence="1">
    <location>
        <begin position="3"/>
        <end position="78"/>
    </location>
</feature>